<gene>
    <name evidence="2" type="ORF">METZ01_LOCUS264754</name>
</gene>
<dbReference type="InterPro" id="IPR002102">
    <property type="entry name" value="Cohesin_dom"/>
</dbReference>
<name>A0A382JID0_9ZZZZ</name>
<evidence type="ECO:0000259" key="1">
    <source>
        <dbReference type="Pfam" id="PF00963"/>
    </source>
</evidence>
<proteinExistence type="predicted"/>
<dbReference type="GO" id="GO:0030246">
    <property type="term" value="F:carbohydrate binding"/>
    <property type="evidence" value="ECO:0007669"/>
    <property type="project" value="InterPro"/>
</dbReference>
<sequence>VPNPASEDIFDNPLDEEEVEYDLPALTFYPVEVNASAGGIFTVDVFAMGFDNLAGANIRVSFDENRVESSSVIPGTIFQDTDQDPIFFSELNAGNGWINITTSFLGSGSSSVNTSAASIAQLTFTATTTGESQVLFGAECEMVDPNDESIEVKGYGEATIIVN</sequence>
<accession>A0A382JID0</accession>
<dbReference type="EMBL" id="UINC01074572">
    <property type="protein sequence ID" value="SVC11900.1"/>
    <property type="molecule type" value="Genomic_DNA"/>
</dbReference>
<dbReference type="CDD" id="cd08547">
    <property type="entry name" value="Type_II_cohesin"/>
    <property type="match status" value="1"/>
</dbReference>
<evidence type="ECO:0000313" key="2">
    <source>
        <dbReference type="EMBL" id="SVC11900.1"/>
    </source>
</evidence>
<dbReference type="GO" id="GO:0000272">
    <property type="term" value="P:polysaccharide catabolic process"/>
    <property type="evidence" value="ECO:0007669"/>
    <property type="project" value="InterPro"/>
</dbReference>
<protein>
    <recommendedName>
        <fullName evidence="1">Cohesin domain-containing protein</fullName>
    </recommendedName>
</protein>
<dbReference type="Pfam" id="PF00963">
    <property type="entry name" value="Cohesin"/>
    <property type="match status" value="1"/>
</dbReference>
<dbReference type="SUPFAM" id="SSF49384">
    <property type="entry name" value="Carbohydrate-binding domain"/>
    <property type="match status" value="1"/>
</dbReference>
<dbReference type="Gene3D" id="2.60.40.680">
    <property type="match status" value="1"/>
</dbReference>
<feature type="non-terminal residue" evidence="2">
    <location>
        <position position="1"/>
    </location>
</feature>
<feature type="domain" description="Cohesin" evidence="1">
    <location>
        <begin position="32"/>
        <end position="154"/>
    </location>
</feature>
<reference evidence="2" key="1">
    <citation type="submission" date="2018-05" db="EMBL/GenBank/DDBJ databases">
        <authorList>
            <person name="Lanie J.A."/>
            <person name="Ng W.-L."/>
            <person name="Kazmierczak K.M."/>
            <person name="Andrzejewski T.M."/>
            <person name="Davidsen T.M."/>
            <person name="Wayne K.J."/>
            <person name="Tettelin H."/>
            <person name="Glass J.I."/>
            <person name="Rusch D."/>
            <person name="Podicherti R."/>
            <person name="Tsui H.-C.T."/>
            <person name="Winkler M.E."/>
        </authorList>
    </citation>
    <scope>NUCLEOTIDE SEQUENCE</scope>
</reference>
<dbReference type="InterPro" id="IPR008965">
    <property type="entry name" value="CBM2/CBM3_carb-bd_dom_sf"/>
</dbReference>
<organism evidence="2">
    <name type="scientific">marine metagenome</name>
    <dbReference type="NCBI Taxonomy" id="408172"/>
    <lineage>
        <taxon>unclassified sequences</taxon>
        <taxon>metagenomes</taxon>
        <taxon>ecological metagenomes</taxon>
    </lineage>
</organism>
<dbReference type="AlphaFoldDB" id="A0A382JID0"/>